<protein>
    <submittedName>
        <fullName evidence="1">Uncharacterized protein</fullName>
    </submittedName>
</protein>
<proteinExistence type="predicted"/>
<evidence type="ECO:0000313" key="2">
    <source>
        <dbReference type="Proteomes" id="UP001165960"/>
    </source>
</evidence>
<organism evidence="1 2">
    <name type="scientific">Entomophthora muscae</name>
    <dbReference type="NCBI Taxonomy" id="34485"/>
    <lineage>
        <taxon>Eukaryota</taxon>
        <taxon>Fungi</taxon>
        <taxon>Fungi incertae sedis</taxon>
        <taxon>Zoopagomycota</taxon>
        <taxon>Entomophthoromycotina</taxon>
        <taxon>Entomophthoromycetes</taxon>
        <taxon>Entomophthorales</taxon>
        <taxon>Entomophthoraceae</taxon>
        <taxon>Entomophthora</taxon>
    </lineage>
</organism>
<name>A0ACC2SSS9_9FUNG</name>
<keyword evidence="2" id="KW-1185">Reference proteome</keyword>
<evidence type="ECO:0000313" key="1">
    <source>
        <dbReference type="EMBL" id="KAJ9065324.1"/>
    </source>
</evidence>
<dbReference type="Proteomes" id="UP001165960">
    <property type="component" value="Unassembled WGS sequence"/>
</dbReference>
<gene>
    <name evidence="1" type="ORF">DSO57_1020956</name>
</gene>
<dbReference type="EMBL" id="QTSX02004360">
    <property type="protein sequence ID" value="KAJ9065324.1"/>
    <property type="molecule type" value="Genomic_DNA"/>
</dbReference>
<sequence>MRSLTCNDLEFPVVKTAPTTPSGLACPMPLPSGDPIVLVPEEGWSIPESAPKHASWLLSGMVLMGLDSYFPWLSAVSSLWTLLQAAIPVLHWMVSWWALPPGWEPNLVSLASLSHTFELVYGTQPNIIQALTGPKLEIPSEVSPRSEPHVIEANSKQTEKENERLQKTFVSIRDRHEVGDKVWVMNVDKSKLQPKKVGPAIILKVNNNCKFTATSGFEPLNLSLLYQERSQNARQTPPFVE</sequence>
<reference evidence="1" key="1">
    <citation type="submission" date="2022-04" db="EMBL/GenBank/DDBJ databases">
        <title>Genome of the entomopathogenic fungus Entomophthora muscae.</title>
        <authorList>
            <person name="Elya C."/>
            <person name="Lovett B.R."/>
            <person name="Lee E."/>
            <person name="Macias A.M."/>
            <person name="Hajek A.E."/>
            <person name="De Bivort B.L."/>
            <person name="Kasson M.T."/>
            <person name="De Fine Licht H.H."/>
            <person name="Stajich J.E."/>
        </authorList>
    </citation>
    <scope>NUCLEOTIDE SEQUENCE</scope>
    <source>
        <strain evidence="1">Berkeley</strain>
    </source>
</reference>
<comment type="caution">
    <text evidence="1">The sequence shown here is derived from an EMBL/GenBank/DDBJ whole genome shotgun (WGS) entry which is preliminary data.</text>
</comment>
<accession>A0ACC2SSS9</accession>